<dbReference type="Proteomes" id="UP001159363">
    <property type="component" value="Chromosome 9"/>
</dbReference>
<dbReference type="PANTHER" id="PTHR37984:SF5">
    <property type="entry name" value="PROTEIN NYNRIN-LIKE"/>
    <property type="match status" value="1"/>
</dbReference>
<gene>
    <name evidence="3" type="ORF">PR048_024926</name>
</gene>
<evidence type="ECO:0000259" key="2">
    <source>
        <dbReference type="Pfam" id="PF17919"/>
    </source>
</evidence>
<evidence type="ECO:0000313" key="4">
    <source>
        <dbReference type="Proteomes" id="UP001159363"/>
    </source>
</evidence>
<evidence type="ECO:0000313" key="3">
    <source>
        <dbReference type="EMBL" id="KAJ8874085.1"/>
    </source>
</evidence>
<dbReference type="InterPro" id="IPR043502">
    <property type="entry name" value="DNA/RNA_pol_sf"/>
</dbReference>
<dbReference type="CDD" id="cd09274">
    <property type="entry name" value="RNase_HI_RT_Ty3"/>
    <property type="match status" value="1"/>
</dbReference>
<dbReference type="Pfam" id="PF17919">
    <property type="entry name" value="RT_RNaseH_2"/>
    <property type="match status" value="1"/>
</dbReference>
<name>A0ABQ9GPX2_9NEOP</name>
<comment type="caution">
    <text evidence="3">The sequence shown here is derived from an EMBL/GenBank/DDBJ whole genome shotgun (WGS) entry which is preliminary data.</text>
</comment>
<protein>
    <recommendedName>
        <fullName evidence="2">Reverse transcriptase/retrotransposon-derived protein RNase H-like domain-containing protein</fullName>
    </recommendedName>
</protein>
<dbReference type="Gene3D" id="3.10.20.370">
    <property type="match status" value="1"/>
</dbReference>
<dbReference type="PANTHER" id="PTHR37984">
    <property type="entry name" value="PROTEIN CBG26694"/>
    <property type="match status" value="1"/>
</dbReference>
<sequence length="401" mass="46324">MASGRDLILREHQTPRQKDVRLDFERRFRAPRFYHLNTLQQTTHPCLKIGLRLQQPLLIDSKDSREDIQKFPFAHIRRRRFSIGCCIEVKSLLFLTELLVIGLHNCEVYIHLHRVIQGVPNKVRYNDNLIAKNALKRKYVAFVWGTEQRNAFCQKKEKLTTPSVLHLPQFNKSFTLQVDASYKALGTALCQIEDENLVPVAYASQLLTPSEQRYPTYEKEALEAIFGMEKFSDYEASELMLHTDNQALSWFLSTNKPACRLARWLMTQTKFNDNEVADCLSRMFDEEKFCEVTPSDSSECITIEGVEFCEDFPQAYSTLQQYQETGPESISIRLAHSDPAYTMVYITSGIAAGKAGHYDVRKGLIGYNNLKTKCFNLYVLKALRCQMFHYYQNTFFGGHSG</sequence>
<keyword evidence="1" id="KW-0511">Multifunctional enzyme</keyword>
<dbReference type="InterPro" id="IPR041577">
    <property type="entry name" value="RT_RNaseH_2"/>
</dbReference>
<proteinExistence type="predicted"/>
<keyword evidence="4" id="KW-1185">Reference proteome</keyword>
<accession>A0ABQ9GPX2</accession>
<dbReference type="EMBL" id="JARBHB010000010">
    <property type="protein sequence ID" value="KAJ8874085.1"/>
    <property type="molecule type" value="Genomic_DNA"/>
</dbReference>
<feature type="domain" description="Reverse transcriptase/retrotransposon-derived protein RNase H-like" evidence="2">
    <location>
        <begin position="144"/>
        <end position="234"/>
    </location>
</feature>
<organism evidence="3 4">
    <name type="scientific">Dryococelus australis</name>
    <dbReference type="NCBI Taxonomy" id="614101"/>
    <lineage>
        <taxon>Eukaryota</taxon>
        <taxon>Metazoa</taxon>
        <taxon>Ecdysozoa</taxon>
        <taxon>Arthropoda</taxon>
        <taxon>Hexapoda</taxon>
        <taxon>Insecta</taxon>
        <taxon>Pterygota</taxon>
        <taxon>Neoptera</taxon>
        <taxon>Polyneoptera</taxon>
        <taxon>Phasmatodea</taxon>
        <taxon>Verophasmatodea</taxon>
        <taxon>Anareolatae</taxon>
        <taxon>Phasmatidae</taxon>
        <taxon>Eurycanthinae</taxon>
        <taxon>Dryococelus</taxon>
    </lineage>
</organism>
<reference evidence="3 4" key="1">
    <citation type="submission" date="2023-02" db="EMBL/GenBank/DDBJ databases">
        <title>LHISI_Scaffold_Assembly.</title>
        <authorList>
            <person name="Stuart O.P."/>
            <person name="Cleave R."/>
            <person name="Magrath M.J.L."/>
            <person name="Mikheyev A.S."/>
        </authorList>
    </citation>
    <scope>NUCLEOTIDE SEQUENCE [LARGE SCALE GENOMIC DNA]</scope>
    <source>
        <strain evidence="3">Daus_M_001</strain>
        <tissue evidence="3">Leg muscle</tissue>
    </source>
</reference>
<evidence type="ECO:0000256" key="1">
    <source>
        <dbReference type="ARBA" id="ARBA00023268"/>
    </source>
</evidence>
<dbReference type="InterPro" id="IPR050951">
    <property type="entry name" value="Retrovirus_Pol_polyprotein"/>
</dbReference>
<dbReference type="SUPFAM" id="SSF56672">
    <property type="entry name" value="DNA/RNA polymerases"/>
    <property type="match status" value="1"/>
</dbReference>